<organism evidence="4 5">
    <name type="scientific">Rhodovulum sulfidophilum</name>
    <name type="common">Rhodobacter sulfidophilus</name>
    <dbReference type="NCBI Taxonomy" id="35806"/>
    <lineage>
        <taxon>Bacteria</taxon>
        <taxon>Pseudomonadati</taxon>
        <taxon>Pseudomonadota</taxon>
        <taxon>Alphaproteobacteria</taxon>
        <taxon>Rhodobacterales</taxon>
        <taxon>Paracoccaceae</taxon>
        <taxon>Rhodovulum</taxon>
    </lineage>
</organism>
<dbReference type="InterPro" id="IPR036779">
    <property type="entry name" value="LysM_dom_sf"/>
</dbReference>
<gene>
    <name evidence="4" type="ORF">JMM60_13900</name>
</gene>
<keyword evidence="2" id="KW-1133">Transmembrane helix</keyword>
<feature type="transmembrane region" description="Helical" evidence="2">
    <location>
        <begin position="12"/>
        <end position="35"/>
    </location>
</feature>
<proteinExistence type="predicted"/>
<evidence type="ECO:0000313" key="4">
    <source>
        <dbReference type="EMBL" id="MBL3609878.1"/>
    </source>
</evidence>
<keyword evidence="2" id="KW-0472">Membrane</keyword>
<protein>
    <submittedName>
        <fullName evidence="4">LysM peptidoglycan-binding domain-containing protein</fullName>
    </submittedName>
</protein>
<dbReference type="Proteomes" id="UP000604473">
    <property type="component" value="Unassembled WGS sequence"/>
</dbReference>
<dbReference type="RefSeq" id="WP_202249666.1">
    <property type="nucleotide sequence ID" value="NZ_JAESJJ010000019.1"/>
</dbReference>
<feature type="compositionally biased region" description="Low complexity" evidence="1">
    <location>
        <begin position="57"/>
        <end position="71"/>
    </location>
</feature>
<dbReference type="PANTHER" id="PTHR34700:SF4">
    <property type="entry name" value="PHAGE-LIKE ELEMENT PBSX PROTEIN XKDP"/>
    <property type="match status" value="1"/>
</dbReference>
<accession>A0ABS1RW39</accession>
<feature type="compositionally biased region" description="Low complexity" evidence="1">
    <location>
        <begin position="181"/>
        <end position="209"/>
    </location>
</feature>
<dbReference type="InterPro" id="IPR018392">
    <property type="entry name" value="LysM"/>
</dbReference>
<evidence type="ECO:0000256" key="2">
    <source>
        <dbReference type="SAM" id="Phobius"/>
    </source>
</evidence>
<comment type="caution">
    <text evidence="4">The sequence shown here is derived from an EMBL/GenBank/DDBJ whole genome shotgun (WGS) entry which is preliminary data.</text>
</comment>
<feature type="region of interest" description="Disordered" evidence="1">
    <location>
        <begin position="174"/>
        <end position="209"/>
    </location>
</feature>
<sequence length="397" mass="40797">MPERARKAPIRGSVWTWIILGGEAVLVLMVAAWFLGRDDDRQSDGPQAEQDAAVTSPAAAGQAPDAANPEAQTPAADDRSEAVPPAMPVFAPPAFDLVRVTPEGNALVSGRAGAGSVVAVLVEGREAARAKADAAGDFAVLFDLGQSDDPRRISLEMLGADGRRTASEATVILAPNRSVSTATGPAGGPEDAAEGPRPSQSGAPSSAIIGPPPADAAAILISDAGGVRLLEPPNSHEAPPVSGLTLDAISYDAQGAVRLAGRGRPGAALRIYIDNAPLSETGIDGAGRWTLRAPGIAAGRHVLRADLLAADGGVAARIETPFQREPAAEIAAAMPPPAGPAGVRVMTVQPGYTLWGIADRTYGRGMQYVKIFEANRGQISDPDLIYPGQIFDLPHVE</sequence>
<dbReference type="PANTHER" id="PTHR34700">
    <property type="entry name" value="POTASSIUM BINDING PROTEIN KBP"/>
    <property type="match status" value="1"/>
</dbReference>
<dbReference type="PROSITE" id="PS51782">
    <property type="entry name" value="LYSM"/>
    <property type="match status" value="1"/>
</dbReference>
<dbReference type="Pfam" id="PF01476">
    <property type="entry name" value="LysM"/>
    <property type="match status" value="1"/>
</dbReference>
<evidence type="ECO:0000259" key="3">
    <source>
        <dbReference type="PROSITE" id="PS51782"/>
    </source>
</evidence>
<dbReference type="SMART" id="SM00257">
    <property type="entry name" value="LysM"/>
    <property type="match status" value="1"/>
</dbReference>
<dbReference type="EMBL" id="JAESJJ010000019">
    <property type="protein sequence ID" value="MBL3609878.1"/>
    <property type="molecule type" value="Genomic_DNA"/>
</dbReference>
<name>A0ABS1RW39_RHOSU</name>
<evidence type="ECO:0000256" key="1">
    <source>
        <dbReference type="SAM" id="MobiDB-lite"/>
    </source>
</evidence>
<feature type="domain" description="LysM" evidence="3">
    <location>
        <begin position="344"/>
        <end position="393"/>
    </location>
</feature>
<reference evidence="4 5" key="1">
    <citation type="submission" date="2021-01" db="EMBL/GenBank/DDBJ databases">
        <title>Draft genomes of Rhodovulum sulfidophilum.</title>
        <authorList>
            <person name="Guzman M.S."/>
        </authorList>
    </citation>
    <scope>NUCLEOTIDE SEQUENCE [LARGE SCALE GENOMIC DNA]</scope>
    <source>
        <strain evidence="4 5">AB35</strain>
    </source>
</reference>
<keyword evidence="5" id="KW-1185">Reference proteome</keyword>
<dbReference type="CDD" id="cd00118">
    <property type="entry name" value="LysM"/>
    <property type="match status" value="1"/>
</dbReference>
<dbReference type="Gene3D" id="3.10.350.10">
    <property type="entry name" value="LysM domain"/>
    <property type="match status" value="1"/>
</dbReference>
<keyword evidence="2" id="KW-0812">Transmembrane</keyword>
<feature type="region of interest" description="Disordered" evidence="1">
    <location>
        <begin position="40"/>
        <end position="87"/>
    </location>
</feature>
<dbReference type="InterPro" id="IPR052196">
    <property type="entry name" value="Bact_Kbp"/>
</dbReference>
<evidence type="ECO:0000313" key="5">
    <source>
        <dbReference type="Proteomes" id="UP000604473"/>
    </source>
</evidence>